<sequence>MKKNHVIVFVSSLMFCACAEDSMNTTGTSALTAEVGKIETRYSQGDVEKKPTNGPKIETLMGKDELEKFYSKLNNRISADRGDKRDKYQIASTLFDGYDVGVIPNANQCPSWSEKIVFNMDCEDSGGITGWDDNSTVTSDDYRGSWTTHNTDVTMVFCRVDGRFFNNPAGTYKPSAVLKLGTLFTGMGEIVRFFDNEDSSNSNTYSGDIGPNYMDGNTTLRFASLTSYGSGGCCAPYPDFSFGYGLLGSGGYYGNLLIDDEDRRNANGLSYRGVNTDHIDNFLYGGGNTRIFITRARE</sequence>
<dbReference type="EMBL" id="JAHESE010000006">
    <property type="protein sequence ID" value="MBT1708413.1"/>
    <property type="molecule type" value="Genomic_DNA"/>
</dbReference>
<feature type="signal peptide" evidence="1">
    <location>
        <begin position="1"/>
        <end position="19"/>
    </location>
</feature>
<dbReference type="Proteomes" id="UP001319080">
    <property type="component" value="Unassembled WGS sequence"/>
</dbReference>
<evidence type="ECO:0000256" key="1">
    <source>
        <dbReference type="SAM" id="SignalP"/>
    </source>
</evidence>
<keyword evidence="1" id="KW-0732">Signal</keyword>
<gene>
    <name evidence="2" type="ORF">KK062_09270</name>
</gene>
<dbReference type="RefSeq" id="WP_254084004.1">
    <property type="nucleotide sequence ID" value="NZ_JAHESE010000006.1"/>
</dbReference>
<protein>
    <submittedName>
        <fullName evidence="2">Uncharacterized protein</fullName>
    </submittedName>
</protein>
<name>A0AAP2DW01_9BACT</name>
<evidence type="ECO:0000313" key="3">
    <source>
        <dbReference type="Proteomes" id="UP001319080"/>
    </source>
</evidence>
<proteinExistence type="predicted"/>
<accession>A0AAP2DW01</accession>
<keyword evidence="3" id="KW-1185">Reference proteome</keyword>
<dbReference type="PROSITE" id="PS51257">
    <property type="entry name" value="PROKAR_LIPOPROTEIN"/>
    <property type="match status" value="1"/>
</dbReference>
<evidence type="ECO:0000313" key="2">
    <source>
        <dbReference type="EMBL" id="MBT1708413.1"/>
    </source>
</evidence>
<feature type="chain" id="PRO_5043030609" evidence="1">
    <location>
        <begin position="20"/>
        <end position="298"/>
    </location>
</feature>
<organism evidence="2 3">
    <name type="scientific">Dawidia cretensis</name>
    <dbReference type="NCBI Taxonomy" id="2782350"/>
    <lineage>
        <taxon>Bacteria</taxon>
        <taxon>Pseudomonadati</taxon>
        <taxon>Bacteroidota</taxon>
        <taxon>Cytophagia</taxon>
        <taxon>Cytophagales</taxon>
        <taxon>Chryseotaleaceae</taxon>
        <taxon>Dawidia</taxon>
    </lineage>
</organism>
<dbReference type="AlphaFoldDB" id="A0AAP2DW01"/>
<reference evidence="2 3" key="1">
    <citation type="submission" date="2021-05" db="EMBL/GenBank/DDBJ databases">
        <title>A Polyphasic approach of four new species of the genus Ohtaekwangia: Ohtaekwangia histidinii sp. nov., Ohtaekwangia cretensis sp. nov., Ohtaekwangia indiensis sp. nov., Ohtaekwangia reichenbachii sp. nov. from diverse environment.</title>
        <authorList>
            <person name="Octaviana S."/>
        </authorList>
    </citation>
    <scope>NUCLEOTIDE SEQUENCE [LARGE SCALE GENOMIC DNA]</scope>
    <source>
        <strain evidence="2 3">PWU5</strain>
    </source>
</reference>
<comment type="caution">
    <text evidence="2">The sequence shown here is derived from an EMBL/GenBank/DDBJ whole genome shotgun (WGS) entry which is preliminary data.</text>
</comment>